<organism evidence="1 2">
    <name type="scientific">Lithocarpus litseifolius</name>
    <dbReference type="NCBI Taxonomy" id="425828"/>
    <lineage>
        <taxon>Eukaryota</taxon>
        <taxon>Viridiplantae</taxon>
        <taxon>Streptophyta</taxon>
        <taxon>Embryophyta</taxon>
        <taxon>Tracheophyta</taxon>
        <taxon>Spermatophyta</taxon>
        <taxon>Magnoliopsida</taxon>
        <taxon>eudicotyledons</taxon>
        <taxon>Gunneridae</taxon>
        <taxon>Pentapetalae</taxon>
        <taxon>rosids</taxon>
        <taxon>fabids</taxon>
        <taxon>Fagales</taxon>
        <taxon>Fagaceae</taxon>
        <taxon>Lithocarpus</taxon>
    </lineage>
</organism>
<dbReference type="PANTHER" id="PTHR10492">
    <property type="match status" value="1"/>
</dbReference>
<reference evidence="1 2" key="1">
    <citation type="submission" date="2024-01" db="EMBL/GenBank/DDBJ databases">
        <title>A telomere-to-telomere, gap-free genome of sweet tea (Lithocarpus litseifolius).</title>
        <authorList>
            <person name="Zhou J."/>
        </authorList>
    </citation>
    <scope>NUCLEOTIDE SEQUENCE [LARGE SCALE GENOMIC DNA]</scope>
    <source>
        <strain evidence="1">Zhou-2022a</strain>
        <tissue evidence="1">Leaf</tissue>
    </source>
</reference>
<dbReference type="EMBL" id="JAZDWU010000004">
    <property type="protein sequence ID" value="KAL0004914.1"/>
    <property type="molecule type" value="Genomic_DNA"/>
</dbReference>
<protein>
    <submittedName>
        <fullName evidence="1">Uncharacterized protein</fullName>
    </submittedName>
</protein>
<proteinExistence type="predicted"/>
<name>A0AAW2D5I6_9ROSI</name>
<evidence type="ECO:0000313" key="2">
    <source>
        <dbReference type="Proteomes" id="UP001459277"/>
    </source>
</evidence>
<sequence length="195" mass="23407">MKTNEAFEDARQLTYAEFPTKWLWLSNDKQWKRRKSKYCIGRAYYAHPSSGERFYLRMLLNIVKGPRNFKDLRTINDVTYPTYKEACYALGLLDDDKEWHDSLIEASNWASGQQLRQLFVTMLLFCEVADPLSLWESNWKLITEDILNRQRRILQFQELILLDDQLRNYGLYEIEQILQQYGRSLKDYPKCLNQI</sequence>
<comment type="caution">
    <text evidence="1">The sequence shown here is derived from an EMBL/GenBank/DDBJ whole genome shotgun (WGS) entry which is preliminary data.</text>
</comment>
<accession>A0AAW2D5I6</accession>
<dbReference type="Proteomes" id="UP001459277">
    <property type="component" value="Unassembled WGS sequence"/>
</dbReference>
<evidence type="ECO:0000313" key="1">
    <source>
        <dbReference type="EMBL" id="KAL0004914.1"/>
    </source>
</evidence>
<keyword evidence="2" id="KW-1185">Reference proteome</keyword>
<gene>
    <name evidence="1" type="ORF">SO802_012475</name>
</gene>
<dbReference type="AlphaFoldDB" id="A0AAW2D5I6"/>
<dbReference type="PANTHER" id="PTHR10492:SF90">
    <property type="entry name" value="ATP-DEPENDENT DNA HELICASE"/>
    <property type="match status" value="1"/>
</dbReference>